<feature type="region of interest" description="Disordered" evidence="1">
    <location>
        <begin position="392"/>
        <end position="415"/>
    </location>
</feature>
<dbReference type="Proteomes" id="UP000251800">
    <property type="component" value="Unassembled WGS sequence"/>
</dbReference>
<evidence type="ECO:0000313" key="4">
    <source>
        <dbReference type="Proteomes" id="UP000251800"/>
    </source>
</evidence>
<organism evidence="3 4">
    <name type="scientific">Abyssibacter profundi</name>
    <dbReference type="NCBI Taxonomy" id="2182787"/>
    <lineage>
        <taxon>Bacteria</taxon>
        <taxon>Pseudomonadati</taxon>
        <taxon>Pseudomonadota</taxon>
        <taxon>Gammaproteobacteria</taxon>
        <taxon>Chromatiales</taxon>
        <taxon>Oceanococcaceae</taxon>
        <taxon>Abyssibacter</taxon>
    </lineage>
</organism>
<dbReference type="InterPro" id="IPR052894">
    <property type="entry name" value="AsmA-related"/>
</dbReference>
<dbReference type="GO" id="GO:0005886">
    <property type="term" value="C:plasma membrane"/>
    <property type="evidence" value="ECO:0007669"/>
    <property type="project" value="TreeGrafter"/>
</dbReference>
<dbReference type="PANTHER" id="PTHR30441:SF4">
    <property type="entry name" value="PROTEIN ASMA"/>
    <property type="match status" value="1"/>
</dbReference>
<dbReference type="RefSeq" id="WP_109720843.1">
    <property type="nucleotide sequence ID" value="NZ_QEQK01000011.1"/>
</dbReference>
<keyword evidence="4" id="KW-1185">Reference proteome</keyword>
<feature type="compositionally biased region" description="Basic and acidic residues" evidence="1">
    <location>
        <begin position="692"/>
        <end position="715"/>
    </location>
</feature>
<gene>
    <name evidence="3" type="ORF">DEH80_12490</name>
</gene>
<comment type="caution">
    <text evidence="3">The sequence shown here is derived from an EMBL/GenBank/DDBJ whole genome shotgun (WGS) entry which is preliminary data.</text>
</comment>
<evidence type="ECO:0000256" key="1">
    <source>
        <dbReference type="SAM" id="MobiDB-lite"/>
    </source>
</evidence>
<dbReference type="InterPro" id="IPR007844">
    <property type="entry name" value="AsmA"/>
</dbReference>
<feature type="domain" description="AsmA" evidence="2">
    <location>
        <begin position="1"/>
        <end position="601"/>
    </location>
</feature>
<dbReference type="OrthoDB" id="9766390at2"/>
<evidence type="ECO:0000259" key="2">
    <source>
        <dbReference type="Pfam" id="PF05170"/>
    </source>
</evidence>
<dbReference type="AlphaFoldDB" id="A0A383XRP6"/>
<dbReference type="PANTHER" id="PTHR30441">
    <property type="entry name" value="DUF748 DOMAIN-CONTAINING PROTEIN"/>
    <property type="match status" value="1"/>
</dbReference>
<feature type="region of interest" description="Disordered" evidence="1">
    <location>
        <begin position="692"/>
        <end position="738"/>
    </location>
</feature>
<evidence type="ECO:0000313" key="3">
    <source>
        <dbReference type="EMBL" id="PWN55300.1"/>
    </source>
</evidence>
<accession>A0A383XRP6</accession>
<sequence length="738" mass="78749">MAKPLKIALVILGLFVTLVVVAAVGLVMTFDPNDYRAEIESIVEEETGRDLAMRGDLELSIFPWLGVETNDVVLGNAEGFGPDPFAEIGYFGVSIRLLPLLDKQIQIGTVRLDGMRLNLARDASGQTNWDDLIAASEAEDTEPEEPPAPSTETGFEITNLAVEAIEIDDAAVTWRDDSTGQRVALSDFSLSTGRISANATHPIPVSSRFVVSLSQPATTLTIDLVAKLAADTDAGQFTLDNLRLEGTAEGDAVPAGKQQFTVATSAQLDQPAGVAKLTELTVQAAGITLKGTADATELNGEAPQLSGQLVAERFNPRSVLRALAIEPPATEDNSVLQSATLDARFSAGGTSAEIRQLTLTLDDTTLTGTAGVQDFERQALAFDLDVDRINLDRYLPPPTESPETTDTDEPQGGDINEIELPLDVLAGLNVDGRFAIAELQASGMTFNDATLRVQGKPGQPLQQSLTAKAYGGDVSIENRVAGAADASPTYRFQGSLDELLFGNLLQDLVDKDWLQGKGLVTYDLTSQGRTVGDLRRHLSGTLQFGLSDGAIKGIDISRVLTAAESKLRGESTEAQAGGETRFNRFGGSMTLKNGVAKTTDFSAGADQFTLAAKGSVNLVSMELDYQLNPVLTAAPGGSRLDALVGKPIPVTVTGPVTSPKVRVDVKSLLRAEADERIEAEKEELRQKAEEERARLEEKVEAEKERAREKLRDRLGDFLQRGTDQSTEQTTTEPADGGG</sequence>
<dbReference type="Pfam" id="PF05170">
    <property type="entry name" value="AsmA"/>
    <property type="match status" value="1"/>
</dbReference>
<proteinExistence type="predicted"/>
<protein>
    <recommendedName>
        <fullName evidence="2">AsmA domain-containing protein</fullName>
    </recommendedName>
</protein>
<reference evidence="3 4" key="1">
    <citation type="submission" date="2018-05" db="EMBL/GenBank/DDBJ databases">
        <title>Abyssibacter profundi OUC007T gen. nov., sp. nov, a marine bacterium isolated from seawater of the Mariana Trench.</title>
        <authorList>
            <person name="Zhou S."/>
        </authorList>
    </citation>
    <scope>NUCLEOTIDE SEQUENCE [LARGE SCALE GENOMIC DNA]</scope>
    <source>
        <strain evidence="3 4">OUC007</strain>
    </source>
</reference>
<dbReference type="GO" id="GO:0090313">
    <property type="term" value="P:regulation of protein targeting to membrane"/>
    <property type="evidence" value="ECO:0007669"/>
    <property type="project" value="TreeGrafter"/>
</dbReference>
<dbReference type="EMBL" id="QEQK01000011">
    <property type="protein sequence ID" value="PWN55300.1"/>
    <property type="molecule type" value="Genomic_DNA"/>
</dbReference>
<name>A0A383XRP6_9GAMM</name>
<feature type="compositionally biased region" description="Polar residues" evidence="1">
    <location>
        <begin position="721"/>
        <end position="732"/>
    </location>
</feature>